<accession>A0A834VZ49</accession>
<protein>
    <recommendedName>
        <fullName evidence="3">RNase H type-1 domain-containing protein</fullName>
    </recommendedName>
</protein>
<name>A0A834VZ49_9FABA</name>
<organism evidence="1 2">
    <name type="scientific">Senna tora</name>
    <dbReference type="NCBI Taxonomy" id="362788"/>
    <lineage>
        <taxon>Eukaryota</taxon>
        <taxon>Viridiplantae</taxon>
        <taxon>Streptophyta</taxon>
        <taxon>Embryophyta</taxon>
        <taxon>Tracheophyta</taxon>
        <taxon>Spermatophyta</taxon>
        <taxon>Magnoliopsida</taxon>
        <taxon>eudicotyledons</taxon>
        <taxon>Gunneridae</taxon>
        <taxon>Pentapetalae</taxon>
        <taxon>rosids</taxon>
        <taxon>fabids</taxon>
        <taxon>Fabales</taxon>
        <taxon>Fabaceae</taxon>
        <taxon>Caesalpinioideae</taxon>
        <taxon>Cassia clade</taxon>
        <taxon>Senna</taxon>
    </lineage>
</organism>
<dbReference type="AlphaFoldDB" id="A0A834VZ49"/>
<evidence type="ECO:0000313" key="1">
    <source>
        <dbReference type="EMBL" id="KAF7802280.1"/>
    </source>
</evidence>
<comment type="caution">
    <text evidence="1">The sequence shown here is derived from an EMBL/GenBank/DDBJ whole genome shotgun (WGS) entry which is preliminary data.</text>
</comment>
<gene>
    <name evidence="1" type="ORF">G2W53_041391</name>
</gene>
<sequence>MFDRPTLLPAPTQNTVNVEKVCDLMHESGDSWDEGKLRGCFDEEICQRILCIPPKRAQGADRWMLKLHLNFGNGFGNYQCCHGIKCSCGGLVGASSQRWKHLNVGAWKLMRNAKKFSNEVTRAEKLWPKVERIMEEYQAANLTDLNNTTVLSVFEWEKPEYLYVKLNVDASVRREGGGYLGGLAMSLKKGLELALKICCTHVWVEGDASLVTDMLKTPCTHASALNAVRIDQRDAVWIDFVPVFLSEVLSFDE</sequence>
<evidence type="ECO:0000313" key="2">
    <source>
        <dbReference type="Proteomes" id="UP000634136"/>
    </source>
</evidence>
<dbReference type="Proteomes" id="UP000634136">
    <property type="component" value="Unassembled WGS sequence"/>
</dbReference>
<proteinExistence type="predicted"/>
<keyword evidence="2" id="KW-1185">Reference proteome</keyword>
<reference evidence="1" key="1">
    <citation type="submission" date="2020-09" db="EMBL/GenBank/DDBJ databases">
        <title>Genome-Enabled Discovery of Anthraquinone Biosynthesis in Senna tora.</title>
        <authorList>
            <person name="Kang S.-H."/>
            <person name="Pandey R.P."/>
            <person name="Lee C.-M."/>
            <person name="Sim J.-S."/>
            <person name="Jeong J.-T."/>
            <person name="Choi B.-S."/>
            <person name="Jung M."/>
            <person name="Ginzburg D."/>
            <person name="Zhao K."/>
            <person name="Won S.Y."/>
            <person name="Oh T.-J."/>
            <person name="Yu Y."/>
            <person name="Kim N.-H."/>
            <person name="Lee O.R."/>
            <person name="Lee T.-H."/>
            <person name="Bashyal P."/>
            <person name="Kim T.-S."/>
            <person name="Lee W.-H."/>
            <person name="Kawkins C."/>
            <person name="Kim C.-K."/>
            <person name="Kim J.S."/>
            <person name="Ahn B.O."/>
            <person name="Rhee S.Y."/>
            <person name="Sohng J.K."/>
        </authorList>
    </citation>
    <scope>NUCLEOTIDE SEQUENCE</scope>
    <source>
        <tissue evidence="1">Leaf</tissue>
    </source>
</reference>
<dbReference type="EMBL" id="JAAIUW010000013">
    <property type="protein sequence ID" value="KAF7802280.1"/>
    <property type="molecule type" value="Genomic_DNA"/>
</dbReference>
<evidence type="ECO:0008006" key="3">
    <source>
        <dbReference type="Google" id="ProtNLM"/>
    </source>
</evidence>